<dbReference type="GO" id="GO:0015920">
    <property type="term" value="P:lipopolysaccharide transport"/>
    <property type="evidence" value="ECO:0007669"/>
    <property type="project" value="TreeGrafter"/>
</dbReference>
<dbReference type="PANTHER" id="PTHR33529">
    <property type="entry name" value="SLR0882 PROTEIN-RELATED"/>
    <property type="match status" value="1"/>
</dbReference>
<keyword evidence="4 6" id="KW-1133">Transmembrane helix</keyword>
<evidence type="ECO:0000256" key="2">
    <source>
        <dbReference type="ARBA" id="ARBA00022475"/>
    </source>
</evidence>
<evidence type="ECO:0000256" key="4">
    <source>
        <dbReference type="ARBA" id="ARBA00022989"/>
    </source>
</evidence>
<keyword evidence="5 6" id="KW-0472">Membrane</keyword>
<comment type="caution">
    <text evidence="7">The sequence shown here is derived from an EMBL/GenBank/DDBJ whole genome shotgun (WGS) entry which is preliminary data.</text>
</comment>
<dbReference type="Proteomes" id="UP000248795">
    <property type="component" value="Unassembled WGS sequence"/>
</dbReference>
<dbReference type="PANTHER" id="PTHR33529:SF2">
    <property type="entry name" value="LIPOPOLYSACCHARIDE EXPORT SYSTEM PERMEASE PROTEIN LPTG"/>
    <property type="match status" value="1"/>
</dbReference>
<keyword evidence="2" id="KW-1003">Cell membrane</keyword>
<comment type="subcellular location">
    <subcellularLocation>
        <location evidence="1">Cell membrane</location>
        <topology evidence="1">Multi-pass membrane protein</topology>
    </subcellularLocation>
</comment>
<proteinExistence type="predicted"/>
<feature type="transmembrane region" description="Helical" evidence="6">
    <location>
        <begin position="91"/>
        <end position="113"/>
    </location>
</feature>
<dbReference type="GO" id="GO:0043190">
    <property type="term" value="C:ATP-binding cassette (ABC) transporter complex"/>
    <property type="evidence" value="ECO:0007669"/>
    <property type="project" value="TreeGrafter"/>
</dbReference>
<evidence type="ECO:0000256" key="6">
    <source>
        <dbReference type="SAM" id="Phobius"/>
    </source>
</evidence>
<feature type="transmembrane region" description="Helical" evidence="6">
    <location>
        <begin position="280"/>
        <end position="298"/>
    </location>
</feature>
<accession>A0A2W2BDX4</accession>
<dbReference type="InterPro" id="IPR005495">
    <property type="entry name" value="LptG/LptF_permease"/>
</dbReference>
<sequence>MRQVSLPLAGALIIGLLMLLADRMVRLLDTTLGKKNSFSVVFEMLAYLVPHYLGTALPAALFLGLLLGFGKMSANSETDAFMASGIGLNRMARPVILMGVAISLISLVIMGWLQPYARYAYRSVVFDVQNVEVFYLAEEGVFMQAGDRTFIIDKLNRATNAFEHVFIYENKDDKGSDTVTASRGRLLESPAGQRPTLHLEDGHRLTFKAAPDVNSADPAIGEATEFALADTPLGRISKDIFRPRGEDERELTLPELFAALDNPPPKSSHDDVSSELSERLVTAASILILPYLAIPFAVGSRRSARGFRTGVALVLIVVYNEIIHQGASLSNHGVASPFLTMWLPCLLLALFAAWRYIGTCFTLRNDPVGGLIDRVGDFFGGLRHSVVRRLGWGTTS</sequence>
<protein>
    <recommendedName>
        <fullName evidence="9">LPS export ABC transporter permease LptF</fullName>
    </recommendedName>
</protein>
<keyword evidence="3 6" id="KW-0812">Transmembrane</keyword>
<gene>
    <name evidence="7" type="ORF">DK847_01090</name>
</gene>
<evidence type="ECO:0000313" key="8">
    <source>
        <dbReference type="Proteomes" id="UP000248795"/>
    </source>
</evidence>
<feature type="transmembrane region" description="Helical" evidence="6">
    <location>
        <begin position="45"/>
        <end position="70"/>
    </location>
</feature>
<evidence type="ECO:0000313" key="7">
    <source>
        <dbReference type="EMBL" id="PZF78444.1"/>
    </source>
</evidence>
<evidence type="ECO:0000256" key="5">
    <source>
        <dbReference type="ARBA" id="ARBA00023136"/>
    </source>
</evidence>
<reference evidence="8" key="1">
    <citation type="submission" date="2018-06" db="EMBL/GenBank/DDBJ databases">
        <title>Aestuariibacter litoralis strain KCTC 52945T.</title>
        <authorList>
            <person name="Li X."/>
            <person name="Salam N."/>
            <person name="Li J.-L."/>
            <person name="Chen Y.-M."/>
            <person name="Yang Z.-W."/>
            <person name="Zhang L.-Y."/>
            <person name="Han M.-X."/>
            <person name="Xiao M."/>
            <person name="Li W.-J."/>
        </authorList>
    </citation>
    <scope>NUCLEOTIDE SEQUENCE [LARGE SCALE GENOMIC DNA]</scope>
    <source>
        <strain evidence="8">KCTC 52945</strain>
    </source>
</reference>
<keyword evidence="8" id="KW-1185">Reference proteome</keyword>
<evidence type="ECO:0000256" key="3">
    <source>
        <dbReference type="ARBA" id="ARBA00022692"/>
    </source>
</evidence>
<feature type="transmembrane region" description="Helical" evidence="6">
    <location>
        <begin position="310"/>
        <end position="327"/>
    </location>
</feature>
<dbReference type="AlphaFoldDB" id="A0A2W2BDX4"/>
<name>A0A2W2BDX4_9HYPH</name>
<dbReference type="Pfam" id="PF03739">
    <property type="entry name" value="LptF_LptG"/>
    <property type="match status" value="1"/>
</dbReference>
<dbReference type="EMBL" id="QKVK01000001">
    <property type="protein sequence ID" value="PZF78444.1"/>
    <property type="molecule type" value="Genomic_DNA"/>
</dbReference>
<feature type="transmembrane region" description="Helical" evidence="6">
    <location>
        <begin position="339"/>
        <end position="357"/>
    </location>
</feature>
<evidence type="ECO:0008006" key="9">
    <source>
        <dbReference type="Google" id="ProtNLM"/>
    </source>
</evidence>
<organism evidence="7 8">
    <name type="scientific">Aestuariivirga litoralis</name>
    <dbReference type="NCBI Taxonomy" id="2650924"/>
    <lineage>
        <taxon>Bacteria</taxon>
        <taxon>Pseudomonadati</taxon>
        <taxon>Pseudomonadota</taxon>
        <taxon>Alphaproteobacteria</taxon>
        <taxon>Hyphomicrobiales</taxon>
        <taxon>Aestuariivirgaceae</taxon>
        <taxon>Aestuariivirga</taxon>
    </lineage>
</organism>
<evidence type="ECO:0000256" key="1">
    <source>
        <dbReference type="ARBA" id="ARBA00004651"/>
    </source>
</evidence>